<sequence length="52" mass="5698">MFAPKTQGALVGKAKRVTAVLNWAIENDKKSGSRLIELLLSQIKGEWTLASQ</sequence>
<evidence type="ECO:0000313" key="1">
    <source>
        <dbReference type="EMBL" id="EKT63987.1"/>
    </source>
</evidence>
<gene>
    <name evidence="1" type="ORF">OOA_03969</name>
</gene>
<protein>
    <submittedName>
        <fullName evidence="1">Uncharacterized protein</fullName>
    </submittedName>
</protein>
<name>K8X2V6_9GAMM</name>
<dbReference type="HOGENOM" id="CLU_3083470_0_0_6"/>
<dbReference type="AlphaFoldDB" id="K8X2V6"/>
<dbReference type="RefSeq" id="WP_008910833.1">
    <property type="nucleotide sequence ID" value="NZ_KB233222.1"/>
</dbReference>
<reference evidence="1 2" key="1">
    <citation type="journal article" date="2012" name="BMC Genomics">
        <title>Comparative genomics of bacteria in the genus Providencia isolated from wild Drosophila melanogaster.</title>
        <authorList>
            <person name="Galac M.R."/>
            <person name="Lazzaro B.P."/>
        </authorList>
    </citation>
    <scope>NUCLEOTIDE SEQUENCE [LARGE SCALE GENOMIC DNA]</scope>
    <source>
        <strain evidence="1 2">DSM 19968</strain>
    </source>
</reference>
<accession>K8X2V6</accession>
<evidence type="ECO:0000313" key="2">
    <source>
        <dbReference type="Proteomes" id="UP000009336"/>
    </source>
</evidence>
<keyword evidence="2" id="KW-1185">Reference proteome</keyword>
<proteinExistence type="predicted"/>
<comment type="caution">
    <text evidence="1">The sequence shown here is derived from an EMBL/GenBank/DDBJ whole genome shotgun (WGS) entry which is preliminary data.</text>
</comment>
<organism evidence="1 2">
    <name type="scientific">Providencia burhodogranariea DSM 19968</name>
    <dbReference type="NCBI Taxonomy" id="1141662"/>
    <lineage>
        <taxon>Bacteria</taxon>
        <taxon>Pseudomonadati</taxon>
        <taxon>Pseudomonadota</taxon>
        <taxon>Gammaproteobacteria</taxon>
        <taxon>Enterobacterales</taxon>
        <taxon>Morganellaceae</taxon>
        <taxon>Providencia</taxon>
    </lineage>
</organism>
<dbReference type="PATRIC" id="fig|1141662.3.peg.804"/>
<dbReference type="EMBL" id="AKKL01000012">
    <property type="protein sequence ID" value="EKT63987.1"/>
    <property type="molecule type" value="Genomic_DNA"/>
</dbReference>
<dbReference type="OrthoDB" id="4854325at2"/>
<dbReference type="Proteomes" id="UP000009336">
    <property type="component" value="Unassembled WGS sequence"/>
</dbReference>